<dbReference type="Proteomes" id="UP000002489">
    <property type="component" value="Unassembled WGS sequence"/>
</dbReference>
<feature type="region of interest" description="Disordered" evidence="3">
    <location>
        <begin position="19"/>
        <end position="43"/>
    </location>
</feature>
<evidence type="ECO:0000313" key="4">
    <source>
        <dbReference type="EnsemblFungi" id="FOXG_13307P0"/>
    </source>
</evidence>
<dbReference type="GO" id="GO:0005634">
    <property type="term" value="C:nucleus"/>
    <property type="evidence" value="ECO:0007669"/>
    <property type="project" value="UniProtKB-SubCell"/>
</dbReference>
<evidence type="ECO:0000256" key="1">
    <source>
        <dbReference type="ARBA" id="ARBA00004123"/>
    </source>
</evidence>
<comment type="subcellular location">
    <subcellularLocation>
        <location evidence="1">Nucleus</location>
    </subcellularLocation>
</comment>
<organism evidence="4 5">
    <name type="scientific">Fusarium oxysporum (strain Fo5176)</name>
    <name type="common">Fusarium vascular wilt</name>
    <dbReference type="NCBI Taxonomy" id="660025"/>
    <lineage>
        <taxon>Eukaryota</taxon>
        <taxon>Fungi</taxon>
        <taxon>Dikarya</taxon>
        <taxon>Ascomycota</taxon>
        <taxon>Pezizomycotina</taxon>
        <taxon>Sordariomycetes</taxon>
        <taxon>Hypocreomycetidae</taxon>
        <taxon>Hypocreales</taxon>
        <taxon>Nectriaceae</taxon>
        <taxon>Fusarium</taxon>
        <taxon>Fusarium oxysporum species complex</taxon>
    </lineage>
</organism>
<protein>
    <recommendedName>
        <fullName evidence="6">Transcription factor domain-containing protein</fullName>
    </recommendedName>
</protein>
<name>A0A0D2YAI1_FUSOF</name>
<sequence>MAEMASRIASLERSLAEATTHGNLSRNSFEPSTAADEHDSPKDFLLHKGSTGQYLNEILVTQVVGESELRRRLWWHIITRDSRSGEDFGLEDPNDLLSTSDVKLPLNINDADIFPEMKELPVERTEWTCMTFSLVNVDLAKAMEKLKAGNAQHQHSAKNGETKSFKKRILRSGPDWRS</sequence>
<proteinExistence type="predicted"/>
<dbReference type="PANTHER" id="PTHR31001:SF85">
    <property type="entry name" value="ZN(II)2CYS6 TRANSCRIPTION FACTOR (EUROFUNG)"/>
    <property type="match status" value="1"/>
</dbReference>
<evidence type="ECO:0008006" key="6">
    <source>
        <dbReference type="Google" id="ProtNLM"/>
    </source>
</evidence>
<reference evidence="4" key="2">
    <citation type="submission" date="2025-08" db="UniProtKB">
        <authorList>
            <consortium name="EnsemblFungi"/>
        </authorList>
    </citation>
    <scope>IDENTIFICATION</scope>
    <source>
        <strain evidence="4">4287 / CBS 123668 / FGSC 9935 / NRRL 34936</strain>
    </source>
</reference>
<dbReference type="EnsemblFungi" id="FOXG_13307T0">
    <property type="protein sequence ID" value="FOXG_13307P0"/>
    <property type="gene ID" value="FOXG_13307"/>
</dbReference>
<dbReference type="CDD" id="cd12148">
    <property type="entry name" value="fungal_TF_MHR"/>
    <property type="match status" value="1"/>
</dbReference>
<keyword evidence="2" id="KW-0539">Nucleus</keyword>
<dbReference type="AlphaFoldDB" id="A0A0D2YAI1"/>
<evidence type="ECO:0000256" key="3">
    <source>
        <dbReference type="SAM" id="MobiDB-lite"/>
    </source>
</evidence>
<accession>A0A0D2YAI1</accession>
<evidence type="ECO:0000256" key="2">
    <source>
        <dbReference type="ARBA" id="ARBA00023242"/>
    </source>
</evidence>
<dbReference type="PANTHER" id="PTHR31001">
    <property type="entry name" value="UNCHARACTERIZED TRANSCRIPTIONAL REGULATORY PROTEIN"/>
    <property type="match status" value="1"/>
</dbReference>
<evidence type="ECO:0000313" key="5">
    <source>
        <dbReference type="Proteomes" id="UP000002489"/>
    </source>
</evidence>
<feature type="compositionally biased region" description="Polar residues" evidence="3">
    <location>
        <begin position="20"/>
        <end position="31"/>
    </location>
</feature>
<reference evidence="5" key="1">
    <citation type="journal article" date="2012" name="Mol. Plant Microbe Interact.">
        <title>A highly conserved effector in Fusarium oxysporum is required for full virulence on Arabidopsis.</title>
        <authorList>
            <person name="Thatcher L.F."/>
            <person name="Gardiner D.M."/>
            <person name="Kazan K."/>
            <person name="Manners J."/>
        </authorList>
    </citation>
    <scope>NUCLEOTIDE SEQUENCE [LARGE SCALE GENOMIC DNA]</scope>
    <source>
        <strain evidence="5">Fo5176</strain>
    </source>
</reference>
<feature type="region of interest" description="Disordered" evidence="3">
    <location>
        <begin position="149"/>
        <end position="178"/>
    </location>
</feature>
<dbReference type="InterPro" id="IPR050613">
    <property type="entry name" value="Sec_Metabolite_Reg"/>
</dbReference>